<dbReference type="SUPFAM" id="SSF49503">
    <property type="entry name" value="Cupredoxins"/>
    <property type="match status" value="1"/>
</dbReference>
<dbReference type="GO" id="GO:0009055">
    <property type="term" value="F:electron transfer activity"/>
    <property type="evidence" value="ECO:0007669"/>
    <property type="project" value="InterPro"/>
</dbReference>
<dbReference type="AlphaFoldDB" id="A0A2D0MYW1"/>
<proteinExistence type="predicted"/>
<reference evidence="7 8" key="1">
    <citation type="submission" date="2017-10" db="EMBL/GenBank/DDBJ databases">
        <title>The draft genome sequence of Lewinella nigricans NBRC 102662.</title>
        <authorList>
            <person name="Wang K."/>
        </authorList>
    </citation>
    <scope>NUCLEOTIDE SEQUENCE [LARGE SCALE GENOMIC DNA]</scope>
    <source>
        <strain evidence="7 8">NBRC 102662</strain>
    </source>
</reference>
<dbReference type="PANTHER" id="PTHR33546:SF1">
    <property type="entry name" value="LARGE, MULTIFUNCTIONAL SECRETED PROTEIN"/>
    <property type="match status" value="1"/>
</dbReference>
<dbReference type="Proteomes" id="UP000223913">
    <property type="component" value="Unassembled WGS sequence"/>
</dbReference>
<dbReference type="SUPFAM" id="SSF50952">
    <property type="entry name" value="Soluble quinoprotein glucose dehydrogenase"/>
    <property type="match status" value="1"/>
</dbReference>
<dbReference type="CDD" id="cd04233">
    <property type="entry name" value="Auracyanin"/>
    <property type="match status" value="1"/>
</dbReference>
<organism evidence="7 8">
    <name type="scientific">Flavilitoribacter nigricans (strain ATCC 23147 / DSM 23189 / NBRC 102662 / NCIMB 1420 / SS-2)</name>
    <name type="common">Lewinella nigricans</name>
    <dbReference type="NCBI Taxonomy" id="1122177"/>
    <lineage>
        <taxon>Bacteria</taxon>
        <taxon>Pseudomonadati</taxon>
        <taxon>Bacteroidota</taxon>
        <taxon>Saprospiria</taxon>
        <taxon>Saprospirales</taxon>
        <taxon>Lewinellaceae</taxon>
        <taxon>Flavilitoribacter</taxon>
    </lineage>
</organism>
<dbReference type="InterPro" id="IPR000923">
    <property type="entry name" value="BlueCu_1"/>
</dbReference>
<dbReference type="GO" id="GO:0005507">
    <property type="term" value="F:copper ion binding"/>
    <property type="evidence" value="ECO:0007669"/>
    <property type="project" value="InterPro"/>
</dbReference>
<evidence type="ECO:0000256" key="4">
    <source>
        <dbReference type="ARBA" id="ARBA00023008"/>
    </source>
</evidence>
<keyword evidence="1" id="KW-0813">Transport</keyword>
<evidence type="ECO:0000256" key="2">
    <source>
        <dbReference type="ARBA" id="ARBA00022723"/>
    </source>
</evidence>
<evidence type="ECO:0000256" key="5">
    <source>
        <dbReference type="SAM" id="SignalP"/>
    </source>
</evidence>
<keyword evidence="2" id="KW-0479">Metal-binding</keyword>
<protein>
    <submittedName>
        <fullName evidence="7">Auracyanin family protein</fullName>
    </submittedName>
</protein>
<keyword evidence="3" id="KW-0249">Electron transport</keyword>
<dbReference type="RefSeq" id="WP_099155201.1">
    <property type="nucleotide sequence ID" value="NZ_PDUD01000055.1"/>
</dbReference>
<dbReference type="Pfam" id="PF00127">
    <property type="entry name" value="Copper-bind"/>
    <property type="match status" value="1"/>
</dbReference>
<dbReference type="Gene3D" id="2.60.40.420">
    <property type="entry name" value="Cupredoxins - blue copper proteins"/>
    <property type="match status" value="1"/>
</dbReference>
<feature type="domain" description="Blue (type 1) copper" evidence="6">
    <location>
        <begin position="535"/>
        <end position="644"/>
    </location>
</feature>
<dbReference type="InterPro" id="IPR008972">
    <property type="entry name" value="Cupredoxin"/>
</dbReference>
<accession>A0A2D0MYW1</accession>
<evidence type="ECO:0000313" key="7">
    <source>
        <dbReference type="EMBL" id="PHN01454.1"/>
    </source>
</evidence>
<evidence type="ECO:0000256" key="1">
    <source>
        <dbReference type="ARBA" id="ARBA00022448"/>
    </source>
</evidence>
<feature type="signal peptide" evidence="5">
    <location>
        <begin position="1"/>
        <end position="19"/>
    </location>
</feature>
<evidence type="ECO:0000313" key="8">
    <source>
        <dbReference type="Proteomes" id="UP000223913"/>
    </source>
</evidence>
<dbReference type="EMBL" id="PDUD01000055">
    <property type="protein sequence ID" value="PHN01454.1"/>
    <property type="molecule type" value="Genomic_DNA"/>
</dbReference>
<sequence length="650" mass="71854">MRYFILIGLFFLVQLGLQAQPTSGQYFQIEKVKIPDDIALEVGGLAFDNAGNLGVATRRGEIWVIKNPSSANPTYTRYAHGLHEPLGLNFRDGSFYCAQRGELTRLTDRNNDGKADRYEALYTWDLAGNYHEYSYGPVFTPEGDMLVTLNLGWIGRGASLSEWRGWLVKITKSGELEPIATGLRSPAGFGYNKDGDIFYTENQGDWVGSGRMTHLEKGDFAGNPEGLKWTHREGSPLTITPEDIDDTKGLTLYDYSKELDAIKPPSVWFPHTLMGISTSGFVNLENQFGPAFNGQMLVGDQGHSKIMRVAQEKVNGVYQGACFPFVEGFSSGILRLQWAPDNKALYVGMTSRGWSSTGPDLFGLERLVWNGKTPFEIKTIKAHPEGFEVQFTKPGDKATLAKSDSYNVTDFTYKYHHFYGSPVTDREDRAIQKVTVADDGMSVILHLDRLRKGYIHEVKASGVRAEDGSELWHDHGYYTLNEIPGGGDGDLAGNAGSGDAADNETVVAQSKNQNEMPASWTNGPDEEITISTVPGLKYSTDFISITAGQKIKLTLQNNDDMLHNFVITLPDQASPVGEAALKLGLDGEAMNYVPEMDAVLFHTKLLQPESGETIYFVAPEEPGTYEFVCTFPGHHMTMRGKLQVYAKDAF</sequence>
<feature type="chain" id="PRO_5013062016" evidence="5">
    <location>
        <begin position="20"/>
        <end position="650"/>
    </location>
</feature>
<name>A0A2D0MYW1_FLAN2</name>
<dbReference type="OrthoDB" id="9814063at2"/>
<gene>
    <name evidence="7" type="ORF">CRP01_37345</name>
</gene>
<keyword evidence="8" id="KW-1185">Reference proteome</keyword>
<dbReference type="InterPro" id="IPR011041">
    <property type="entry name" value="Quinoprot_gluc/sorb_DH_b-prop"/>
</dbReference>
<evidence type="ECO:0000259" key="6">
    <source>
        <dbReference type="Pfam" id="PF00127"/>
    </source>
</evidence>
<evidence type="ECO:0000256" key="3">
    <source>
        <dbReference type="ARBA" id="ARBA00022982"/>
    </source>
</evidence>
<keyword evidence="4" id="KW-0186">Copper</keyword>
<dbReference type="InterPro" id="IPR028871">
    <property type="entry name" value="BlueCu_1_BS"/>
</dbReference>
<dbReference type="PROSITE" id="PS00196">
    <property type="entry name" value="COPPER_BLUE"/>
    <property type="match status" value="1"/>
</dbReference>
<keyword evidence="5" id="KW-0732">Signal</keyword>
<dbReference type="PANTHER" id="PTHR33546">
    <property type="entry name" value="LARGE, MULTIFUNCTIONAL SECRETED PROTEIN-RELATED"/>
    <property type="match status" value="1"/>
</dbReference>
<comment type="caution">
    <text evidence="7">The sequence shown here is derived from an EMBL/GenBank/DDBJ whole genome shotgun (WGS) entry which is preliminary data.</text>
</comment>
<dbReference type="InterPro" id="IPR011042">
    <property type="entry name" value="6-blade_b-propeller_TolB-like"/>
</dbReference>
<dbReference type="Gene3D" id="2.120.10.30">
    <property type="entry name" value="TolB, C-terminal domain"/>
    <property type="match status" value="1"/>
</dbReference>